<dbReference type="FunFam" id="3.40.50.300:FF:002218">
    <property type="entry name" value="tRNA(Met) cytidine acetyltransferase TmcA"/>
    <property type="match status" value="1"/>
</dbReference>
<feature type="binding site" evidence="11">
    <location>
        <begin position="626"/>
        <end position="628"/>
    </location>
    <ligand>
        <name>acetyl-CoA</name>
        <dbReference type="ChEBI" id="CHEBI:57288"/>
    </ligand>
</feature>
<evidence type="ECO:0000259" key="15">
    <source>
        <dbReference type="Pfam" id="PF13718"/>
    </source>
</evidence>
<dbReference type="Pfam" id="PF13725">
    <property type="entry name" value="tRNA_bind_2"/>
    <property type="match status" value="1"/>
</dbReference>
<dbReference type="GO" id="GO:0030686">
    <property type="term" value="C:90S preribosome"/>
    <property type="evidence" value="ECO:0007669"/>
    <property type="project" value="TreeGrafter"/>
</dbReference>
<dbReference type="Gene3D" id="3.40.630.30">
    <property type="match status" value="1"/>
</dbReference>
<dbReference type="Pfam" id="PF13718">
    <property type="entry name" value="GNAT_acetyltr_2"/>
    <property type="match status" value="1"/>
</dbReference>
<feature type="domain" description="TcmA/NAT10 helicase" evidence="13">
    <location>
        <begin position="281"/>
        <end position="483"/>
    </location>
</feature>
<dbReference type="InterPro" id="IPR007807">
    <property type="entry name" value="TcmA/NAT10_helicase"/>
</dbReference>
<comment type="function">
    <text evidence="11">RNA cytidine acetyltransferase with specificity toward both 18S rRNA and tRNAs. Catalyzes the formation of N(4)-acetylcytidine (ac4C) in 18S rRNA. Required for early nucleolar cleavages of precursor rRNA at sites A0, A1 and A2 during 18S rRNA synthesis. Catalyzes the formation of ac4C in serine and leucine tRNAs. Requires the tRNA-binding adapter protein TAN1 for full tRNA acetyltransferase activity but not for 18S rRNA acetylation.</text>
</comment>
<keyword evidence="8 11" id="KW-0012">Acyltransferase</keyword>
<evidence type="ECO:0000256" key="6">
    <source>
        <dbReference type="ARBA" id="ARBA00022840"/>
    </source>
</evidence>
<dbReference type="GO" id="GO:0005524">
    <property type="term" value="F:ATP binding"/>
    <property type="evidence" value="ECO:0007669"/>
    <property type="project" value="UniProtKB-UniRule"/>
</dbReference>
<dbReference type="PANTHER" id="PTHR10925:SF5">
    <property type="entry name" value="RNA CYTIDINE ACETYLTRANSFERASE"/>
    <property type="match status" value="1"/>
</dbReference>
<dbReference type="Gene3D" id="3.40.50.300">
    <property type="entry name" value="P-loop containing nucleotide triphosphate hydrolases"/>
    <property type="match status" value="1"/>
</dbReference>
<feature type="compositionally biased region" description="Basic and acidic residues" evidence="12">
    <location>
        <begin position="1067"/>
        <end position="1082"/>
    </location>
</feature>
<feature type="binding site" evidence="11">
    <location>
        <position position="736"/>
    </location>
    <ligand>
        <name>acetyl-CoA</name>
        <dbReference type="ChEBI" id="CHEBI:57288"/>
    </ligand>
</feature>
<feature type="binding site" evidence="11">
    <location>
        <begin position="286"/>
        <end position="295"/>
    </location>
    <ligand>
        <name>ATP</name>
        <dbReference type="ChEBI" id="CHEBI:30616"/>
    </ligand>
</feature>
<dbReference type="Gene3D" id="3.40.50.11040">
    <property type="match status" value="1"/>
</dbReference>
<feature type="binding site" evidence="11">
    <location>
        <position position="465"/>
    </location>
    <ligand>
        <name>ATP</name>
        <dbReference type="ChEBI" id="CHEBI:30616"/>
    </ligand>
</feature>
<evidence type="ECO:0000256" key="10">
    <source>
        <dbReference type="ARBA" id="ARBA00068357"/>
    </source>
</evidence>
<evidence type="ECO:0000256" key="1">
    <source>
        <dbReference type="ARBA" id="ARBA00004604"/>
    </source>
</evidence>
<comment type="catalytic activity">
    <reaction evidence="9 11">
        <text>a cytidine in 18S rRNA + acetyl-CoA + ATP + H2O = an N(4)-acetylcytidine in 18S rRNA + ADP + phosphate + CoA + H(+)</text>
        <dbReference type="Rhea" id="RHEA:51424"/>
        <dbReference type="Rhea" id="RHEA-COMP:13575"/>
        <dbReference type="Rhea" id="RHEA-COMP:13576"/>
        <dbReference type="ChEBI" id="CHEBI:15377"/>
        <dbReference type="ChEBI" id="CHEBI:15378"/>
        <dbReference type="ChEBI" id="CHEBI:30616"/>
        <dbReference type="ChEBI" id="CHEBI:43474"/>
        <dbReference type="ChEBI" id="CHEBI:57287"/>
        <dbReference type="ChEBI" id="CHEBI:57288"/>
        <dbReference type="ChEBI" id="CHEBI:74900"/>
        <dbReference type="ChEBI" id="CHEBI:82748"/>
        <dbReference type="ChEBI" id="CHEBI:456216"/>
    </reaction>
</comment>
<protein>
    <recommendedName>
        <fullName evidence="10 11">RNA cytidine acetyltransferase</fullName>
        <ecNumber evidence="11">2.3.1.-</ecNumber>
    </recommendedName>
    <alternativeName>
        <fullName evidence="11">18S rRNA cytosine acetyltransferase</fullName>
    </alternativeName>
</protein>
<comment type="subunit">
    <text evidence="11">Interacts with TAN1.</text>
</comment>
<evidence type="ECO:0000259" key="13">
    <source>
        <dbReference type="Pfam" id="PF05127"/>
    </source>
</evidence>
<dbReference type="PANTHER" id="PTHR10925">
    <property type="entry name" value="N-ACETYLTRANSFERASE 10"/>
    <property type="match status" value="1"/>
</dbReference>
<comment type="catalytic activity">
    <reaction evidence="11">
        <text>a cytidine in tRNA + acetyl-CoA + ATP + H2O = an N(4)-acetylcytidine in tRNA + ADP + phosphate + CoA + H(+)</text>
        <dbReference type="Rhea" id="RHEA:53876"/>
        <dbReference type="Rhea" id="RHEA-COMP:13670"/>
        <dbReference type="Rhea" id="RHEA-COMP:13671"/>
        <dbReference type="ChEBI" id="CHEBI:15377"/>
        <dbReference type="ChEBI" id="CHEBI:15378"/>
        <dbReference type="ChEBI" id="CHEBI:30616"/>
        <dbReference type="ChEBI" id="CHEBI:43474"/>
        <dbReference type="ChEBI" id="CHEBI:57287"/>
        <dbReference type="ChEBI" id="CHEBI:57288"/>
        <dbReference type="ChEBI" id="CHEBI:74900"/>
        <dbReference type="ChEBI" id="CHEBI:82748"/>
        <dbReference type="ChEBI" id="CHEBI:456216"/>
    </reaction>
</comment>
<evidence type="ECO:0000256" key="9">
    <source>
        <dbReference type="ARBA" id="ARBA00052133"/>
    </source>
</evidence>
<evidence type="ECO:0000259" key="16">
    <source>
        <dbReference type="Pfam" id="PF13725"/>
    </source>
</evidence>
<evidence type="ECO:0000256" key="8">
    <source>
        <dbReference type="ARBA" id="ARBA00023315"/>
    </source>
</evidence>
<evidence type="ECO:0000256" key="3">
    <source>
        <dbReference type="ARBA" id="ARBA00022679"/>
    </source>
</evidence>
<feature type="compositionally biased region" description="Basic residues" evidence="12">
    <location>
        <begin position="1083"/>
        <end position="1099"/>
    </location>
</feature>
<feature type="binding site" evidence="11">
    <location>
        <begin position="633"/>
        <end position="639"/>
    </location>
    <ligand>
        <name>acetyl-CoA</name>
        <dbReference type="ChEBI" id="CHEBI:57288"/>
    </ligand>
</feature>
<feature type="region of interest" description="Disordered" evidence="12">
    <location>
        <begin position="1042"/>
        <end position="1099"/>
    </location>
</feature>
<keyword evidence="3 11" id="KW-0808">Transferase</keyword>
<gene>
    <name evidence="11 17" type="primary">NAT10</name>
    <name evidence="17" type="ORF">LPJ53_003631</name>
</gene>
<keyword evidence="4 11" id="KW-0819">tRNA processing</keyword>
<dbReference type="Proteomes" id="UP001149813">
    <property type="component" value="Unassembled WGS sequence"/>
</dbReference>
<keyword evidence="2 11" id="KW-0698">rRNA processing</keyword>
<feature type="compositionally biased region" description="Low complexity" evidence="12">
    <location>
        <begin position="1043"/>
        <end position="1056"/>
    </location>
</feature>
<sequence>MVRKAVDSRINTLIKNGVTQNHRSFFVLVGDKGKDQIVNLHWMLTQARVGGRPSVLWCYKKELGFTSHRKKRENKIKRDVKRGIREANSEDPFEMFVTVTDIRYTYYKETHKVLGNTYGMCVLQDFEALTPNILARTIETVEGGGLVVVLLKSMRSLRQLYTMTMDVHARYRGSNVHGDVVGRFNERFMLSLADNSACLVVDDELNVLPVSLGKSVKPLGKAKAEAAEKKGGALAELKQAMADTPPVGALVGCARTADQARAIMTFADAIAEKSLRGTVSLTAARGRGKSAALGLSLAAAIAYGYSNIFVTSPSAENLKTLFQFVFRGFDALGFTEHADYDIVQSTSPELRDTVVRVNVFRSHRQTIQYIQPQDAFALAQAELVVIDEAAAIPLPLVRKLMGPHLVFLASTINGYEGTGRSVSLMLLQQLREQSRGFVGSQGQGQGERGAGGRALREVSLDEPIRYAAGDATERWINRLLCLDATIAPRASSTSGCPHPSSCELYWVNRDALFSYHAVSETFLQRLVGLFVASHYKNSPNDLQLLSDAPGHQVFVLLPPVDPAATSLPEPLCAIQVSLEGGIARQAVVQALGRGERSEGDLIPWLVAQQFQDDDFAALSGARVVRIATHPDYAGMGYGSRALAQLRDFYQGRFVSLGEAADPGDSAAGDAADEPGLPTMSAADLASADLSRDALHVRDPAELPPLFLRLAEKRAPRLHWLGVSYGLTQNLHRFWRRAGYTPVYLRQTANDLTGELTCVMLNELSGSEGGSSSAGAAVVAPRALWLDAFARDFHRRFSVLLSYAFGDFSVVLAMAILDAAHREPTTSASHDDASLAAYGRQDLARDFSAYDLRRLEAYANNLLDYHVVLDMLPTVAQRYFGGAFGSSLSLSGVQACILLGLGLQRKSVDAVEKELNLPSRQILALFTKVLRKFSNHFRALETAAIEQQLDAAAVQQQPAAAAAAEHGSTATGGSAKRSIDDDAAWDPTGQSLEDELRAAGREVTDEFRAKQREMIDALDLSQFAIAGDEADWQKAEKQIEKARGASGTGVSSVVSVANPESSKRMRKERKDVVGGLKKAEDARKHKAAKKTKTSKKTGRF</sequence>
<dbReference type="InterPro" id="IPR032672">
    <property type="entry name" value="TmcA/NAT10/Kre33"/>
</dbReference>
<dbReference type="InterPro" id="IPR027417">
    <property type="entry name" value="P-loop_NTPase"/>
</dbReference>
<dbReference type="GO" id="GO:0051391">
    <property type="term" value="P:tRNA acetylation"/>
    <property type="evidence" value="ECO:0007669"/>
    <property type="project" value="UniProtKB-UniRule"/>
</dbReference>
<dbReference type="InterPro" id="IPR027992">
    <property type="entry name" value="tRNA_bind_dom"/>
</dbReference>
<dbReference type="GO" id="GO:1904812">
    <property type="term" value="P:rRNA acetylation involved in maturation of SSU-rRNA"/>
    <property type="evidence" value="ECO:0007669"/>
    <property type="project" value="InterPro"/>
</dbReference>
<dbReference type="InterPro" id="IPR013562">
    <property type="entry name" value="TmcA/NAT10_N"/>
</dbReference>
<reference evidence="17" key="1">
    <citation type="submission" date="2022-07" db="EMBL/GenBank/DDBJ databases">
        <title>Phylogenomic reconstructions and comparative analyses of Kickxellomycotina fungi.</title>
        <authorList>
            <person name="Reynolds N.K."/>
            <person name="Stajich J.E."/>
            <person name="Barry K."/>
            <person name="Grigoriev I.V."/>
            <person name="Crous P."/>
            <person name="Smith M.E."/>
        </authorList>
    </citation>
    <scope>NUCLEOTIDE SEQUENCE</scope>
    <source>
        <strain evidence="17">NBRC 32514</strain>
    </source>
</reference>
<dbReference type="FunFam" id="3.40.50.11040:FF:000002">
    <property type="entry name" value="RNA cytidine acetyltransferase"/>
    <property type="match status" value="1"/>
</dbReference>
<dbReference type="GO" id="GO:1990883">
    <property type="term" value="F:18S rRNA cytidine N-acetyltransferase activity"/>
    <property type="evidence" value="ECO:0007669"/>
    <property type="project" value="TreeGrafter"/>
</dbReference>
<evidence type="ECO:0000313" key="17">
    <source>
        <dbReference type="EMBL" id="KAJ1721911.1"/>
    </source>
</evidence>
<feature type="domain" description="N-acetyltransferase" evidence="15">
    <location>
        <begin position="525"/>
        <end position="763"/>
    </location>
</feature>
<dbReference type="InterPro" id="IPR000182">
    <property type="entry name" value="GNAT_dom"/>
</dbReference>
<evidence type="ECO:0000256" key="4">
    <source>
        <dbReference type="ARBA" id="ARBA00022694"/>
    </source>
</evidence>
<dbReference type="OrthoDB" id="10067491at2759"/>
<dbReference type="EMBL" id="JANBOJ010000142">
    <property type="protein sequence ID" value="KAJ1721911.1"/>
    <property type="molecule type" value="Genomic_DNA"/>
</dbReference>
<keyword evidence="6 11" id="KW-0067">ATP-binding</keyword>
<dbReference type="Pfam" id="PF08351">
    <property type="entry name" value="TmcA_N"/>
    <property type="match status" value="1"/>
</dbReference>
<dbReference type="EC" id="2.3.1.-" evidence="11"/>
<feature type="domain" description="TmcA/NAT10 N-terminal" evidence="14">
    <location>
        <begin position="8"/>
        <end position="202"/>
    </location>
</feature>
<feature type="region of interest" description="Disordered" evidence="12">
    <location>
        <begin position="959"/>
        <end position="987"/>
    </location>
</feature>
<dbReference type="GO" id="GO:0000049">
    <property type="term" value="F:tRNA binding"/>
    <property type="evidence" value="ECO:0007669"/>
    <property type="project" value="TreeGrafter"/>
</dbReference>
<organism evidence="17 18">
    <name type="scientific">Coemansia erecta</name>
    <dbReference type="NCBI Taxonomy" id="147472"/>
    <lineage>
        <taxon>Eukaryota</taxon>
        <taxon>Fungi</taxon>
        <taxon>Fungi incertae sedis</taxon>
        <taxon>Zoopagomycota</taxon>
        <taxon>Kickxellomycotina</taxon>
        <taxon>Kickxellomycetes</taxon>
        <taxon>Kickxellales</taxon>
        <taxon>Kickxellaceae</taxon>
        <taxon>Coemansia</taxon>
    </lineage>
</organism>
<dbReference type="GO" id="GO:0005730">
    <property type="term" value="C:nucleolus"/>
    <property type="evidence" value="ECO:0007669"/>
    <property type="project" value="UniProtKB-SubCell"/>
</dbReference>
<comment type="similarity">
    <text evidence="11">Belongs to the RNA cytidine acetyltransferase family. NAT10 subfamily.</text>
</comment>
<evidence type="ECO:0000256" key="2">
    <source>
        <dbReference type="ARBA" id="ARBA00022552"/>
    </source>
</evidence>
<feature type="domain" description="Possible tRNA binding" evidence="16">
    <location>
        <begin position="784"/>
        <end position="1035"/>
    </location>
</feature>
<dbReference type="Pfam" id="PF05127">
    <property type="entry name" value="NAT10_TcmA_helicase"/>
    <property type="match status" value="1"/>
</dbReference>
<keyword evidence="5 11" id="KW-0547">Nucleotide-binding</keyword>
<evidence type="ECO:0000313" key="18">
    <source>
        <dbReference type="Proteomes" id="UP001149813"/>
    </source>
</evidence>
<name>A0A9W7XYW6_9FUNG</name>
<evidence type="ECO:0000256" key="12">
    <source>
        <dbReference type="SAM" id="MobiDB-lite"/>
    </source>
</evidence>
<accession>A0A9W7XYW6</accession>
<proteinExistence type="inferred from homology"/>
<comment type="subcellular location">
    <subcellularLocation>
        <location evidence="1 11">Nucleus</location>
        <location evidence="1 11">Nucleolus</location>
    </subcellularLocation>
</comment>
<dbReference type="InterPro" id="IPR033688">
    <property type="entry name" value="NAT10"/>
</dbReference>
<dbReference type="HAMAP" id="MF_03211">
    <property type="entry name" value="RNA_acetyltr_Nat10"/>
    <property type="match status" value="1"/>
</dbReference>
<keyword evidence="7 11" id="KW-0539">Nucleus</keyword>
<keyword evidence="18" id="KW-1185">Reference proteome</keyword>
<comment type="caution">
    <text evidence="17">The sequence shown here is derived from an EMBL/GenBank/DDBJ whole genome shotgun (WGS) entry which is preliminary data.</text>
</comment>
<evidence type="ECO:0000259" key="14">
    <source>
        <dbReference type="Pfam" id="PF08351"/>
    </source>
</evidence>
<dbReference type="AlphaFoldDB" id="A0A9W7XYW6"/>
<evidence type="ECO:0000256" key="7">
    <source>
        <dbReference type="ARBA" id="ARBA00023242"/>
    </source>
</evidence>
<evidence type="ECO:0000256" key="11">
    <source>
        <dbReference type="HAMAP-Rule" id="MF_03211"/>
    </source>
</evidence>
<evidence type="ECO:0000256" key="5">
    <source>
        <dbReference type="ARBA" id="ARBA00022741"/>
    </source>
</evidence>